<comment type="caution">
    <text evidence="1">The sequence shown here is derived from an EMBL/GenBank/DDBJ whole genome shotgun (WGS) entry which is preliminary data.</text>
</comment>
<gene>
    <name evidence="1" type="ORF">L1987_03611</name>
</gene>
<keyword evidence="2" id="KW-1185">Reference proteome</keyword>
<proteinExistence type="predicted"/>
<protein>
    <submittedName>
        <fullName evidence="1">Uncharacterized protein</fullName>
    </submittedName>
</protein>
<evidence type="ECO:0000313" key="2">
    <source>
        <dbReference type="Proteomes" id="UP001056120"/>
    </source>
</evidence>
<name>A0ACB9KB08_9ASTR</name>
<dbReference type="EMBL" id="CM042018">
    <property type="protein sequence ID" value="KAI3829486.1"/>
    <property type="molecule type" value="Genomic_DNA"/>
</dbReference>
<accession>A0ACB9KB08</accession>
<evidence type="ECO:0000313" key="1">
    <source>
        <dbReference type="EMBL" id="KAI3829486.1"/>
    </source>
</evidence>
<reference evidence="1 2" key="2">
    <citation type="journal article" date="2022" name="Mol. Ecol. Resour.">
        <title>The genomes of chicory, endive, great burdock and yacon provide insights into Asteraceae paleo-polyploidization history and plant inulin production.</title>
        <authorList>
            <person name="Fan W."/>
            <person name="Wang S."/>
            <person name="Wang H."/>
            <person name="Wang A."/>
            <person name="Jiang F."/>
            <person name="Liu H."/>
            <person name="Zhao H."/>
            <person name="Xu D."/>
            <person name="Zhang Y."/>
        </authorList>
    </citation>
    <scope>NUCLEOTIDE SEQUENCE [LARGE SCALE GENOMIC DNA]</scope>
    <source>
        <strain evidence="2">cv. Yunnan</strain>
        <tissue evidence="1">Leaves</tissue>
    </source>
</reference>
<organism evidence="1 2">
    <name type="scientific">Smallanthus sonchifolius</name>
    <dbReference type="NCBI Taxonomy" id="185202"/>
    <lineage>
        <taxon>Eukaryota</taxon>
        <taxon>Viridiplantae</taxon>
        <taxon>Streptophyta</taxon>
        <taxon>Embryophyta</taxon>
        <taxon>Tracheophyta</taxon>
        <taxon>Spermatophyta</taxon>
        <taxon>Magnoliopsida</taxon>
        <taxon>eudicotyledons</taxon>
        <taxon>Gunneridae</taxon>
        <taxon>Pentapetalae</taxon>
        <taxon>asterids</taxon>
        <taxon>campanulids</taxon>
        <taxon>Asterales</taxon>
        <taxon>Asteraceae</taxon>
        <taxon>Asteroideae</taxon>
        <taxon>Heliantheae alliance</taxon>
        <taxon>Millerieae</taxon>
        <taxon>Smallanthus</taxon>
    </lineage>
</organism>
<dbReference type="Proteomes" id="UP001056120">
    <property type="component" value="Linkage Group LG01"/>
</dbReference>
<sequence>MKFHPNHGITLIDKQQCLLDNLWHIQTMPHASSFKVQILNALSIYFSEQGTKCPEKTQPSPKFTHYIIFRGTKIGIFNKWEIVAKYIQCHGPIYKGYHSFSEALYTARSHFGLDNFFIEPEEVQTFSQVMKTSHEQIIKSQEEIIANLQRQLIQQGQNTHPIQDHIEYKFEQIISQKINTEFPFVLYDLQLRLMSIALNEEKYKGIQVVERTDDDGEGTCLLLLQINLKDTDMPNDLILQFYHNGMIDFIELELNPKTEGIINLFGEKFVITTGNISTHISPRYIGCKIFSSFPFANDHTYRPARKRIFISHKTSGKDYLKNLAIRTEIQFSELYWIWSHKNWNMLLPFIGEGESLQLNHIMDQEDYYLNPDDFSDTDTIPDTHRDF</sequence>
<reference evidence="2" key="1">
    <citation type="journal article" date="2022" name="Mol. Ecol. Resour.">
        <title>The genomes of chicory, endive, great burdock and yacon provide insights into Asteraceae palaeo-polyploidization history and plant inulin production.</title>
        <authorList>
            <person name="Fan W."/>
            <person name="Wang S."/>
            <person name="Wang H."/>
            <person name="Wang A."/>
            <person name="Jiang F."/>
            <person name="Liu H."/>
            <person name="Zhao H."/>
            <person name="Xu D."/>
            <person name="Zhang Y."/>
        </authorList>
    </citation>
    <scope>NUCLEOTIDE SEQUENCE [LARGE SCALE GENOMIC DNA]</scope>
    <source>
        <strain evidence="2">cv. Yunnan</strain>
    </source>
</reference>